<accession>A0ABT6XCD4</accession>
<feature type="signal peptide" evidence="1">
    <location>
        <begin position="1"/>
        <end position="20"/>
    </location>
</feature>
<feature type="chain" id="PRO_5046430446" evidence="1">
    <location>
        <begin position="21"/>
        <end position="226"/>
    </location>
</feature>
<protein>
    <submittedName>
        <fullName evidence="2">Uncharacterized protein</fullName>
    </submittedName>
</protein>
<keyword evidence="1" id="KW-0732">Signal</keyword>
<organism evidence="2 3">
    <name type="scientific">Lysobacter stagni</name>
    <dbReference type="NCBI Taxonomy" id="3045172"/>
    <lineage>
        <taxon>Bacteria</taxon>
        <taxon>Pseudomonadati</taxon>
        <taxon>Pseudomonadota</taxon>
        <taxon>Gammaproteobacteria</taxon>
        <taxon>Lysobacterales</taxon>
        <taxon>Lysobacteraceae</taxon>
        <taxon>Lysobacter</taxon>
    </lineage>
</organism>
<dbReference type="Proteomes" id="UP001321580">
    <property type="component" value="Unassembled WGS sequence"/>
</dbReference>
<sequence>MRSFVAILLGCVLSVGAAQAADQAEVRAHYLDMRVYGLDGMYDYFVDACRKAAPARAVEMEPALAAWRTEQGAAIERGGAAMGRLFPDMGKTDADRRATIHASNAKSFDAEIAADPDRSCWRALQSIRFSVPMEFSGTTLTDRNLRHDVFKQAFVGASALSGCRDFDALEASVVSDTGTGAERRIEERWLFKGCGKEQPATVTHGPAPAGGTNFVVSFKNPASAQP</sequence>
<evidence type="ECO:0000313" key="3">
    <source>
        <dbReference type="Proteomes" id="UP001321580"/>
    </source>
</evidence>
<dbReference type="RefSeq" id="WP_283211312.1">
    <property type="nucleotide sequence ID" value="NZ_JASGBI010000001.1"/>
</dbReference>
<comment type="caution">
    <text evidence="2">The sequence shown here is derived from an EMBL/GenBank/DDBJ whole genome shotgun (WGS) entry which is preliminary data.</text>
</comment>
<reference evidence="2 3" key="1">
    <citation type="submission" date="2023-05" db="EMBL/GenBank/DDBJ databases">
        <title>Lysobacter sp. strain LF1 Genome sequencing and assembly.</title>
        <authorList>
            <person name="Jung Y."/>
        </authorList>
    </citation>
    <scope>NUCLEOTIDE SEQUENCE [LARGE SCALE GENOMIC DNA]</scope>
    <source>
        <strain evidence="2 3">LF1</strain>
    </source>
</reference>
<evidence type="ECO:0000256" key="1">
    <source>
        <dbReference type="SAM" id="SignalP"/>
    </source>
</evidence>
<dbReference type="EMBL" id="JASGBI010000001">
    <property type="protein sequence ID" value="MDI9237809.1"/>
    <property type="molecule type" value="Genomic_DNA"/>
</dbReference>
<keyword evidence="3" id="KW-1185">Reference proteome</keyword>
<evidence type="ECO:0000313" key="2">
    <source>
        <dbReference type="EMBL" id="MDI9237809.1"/>
    </source>
</evidence>
<gene>
    <name evidence="2" type="ORF">QLQ15_02645</name>
</gene>
<name>A0ABT6XCD4_9GAMM</name>
<proteinExistence type="predicted"/>